<name>A0AAN6M5T5_9PLEO</name>
<dbReference type="Proteomes" id="UP001280581">
    <property type="component" value="Unassembled WGS sequence"/>
</dbReference>
<gene>
    <name evidence="1" type="ORF">GRF29_8g125557</name>
</gene>
<proteinExistence type="predicted"/>
<dbReference type="EMBL" id="WVTA01000002">
    <property type="protein sequence ID" value="KAK3215472.1"/>
    <property type="molecule type" value="Genomic_DNA"/>
</dbReference>
<accession>A0AAN6M5T5</accession>
<evidence type="ECO:0000313" key="2">
    <source>
        <dbReference type="Proteomes" id="UP001280581"/>
    </source>
</evidence>
<sequence length="115" mass="12873">MASLFSKWDPAILRPSPPHARNNMCVGWTGPDQRCKNQLPLDRVAAGRDLIHNLSTMYIYHIDYPNLRGGLGGTVSDCLCHLHGDQVQLVETKWMAIIKVEAKNAEGARFMLVDD</sequence>
<reference evidence="1 2" key="1">
    <citation type="submission" date="2021-02" db="EMBL/GenBank/DDBJ databases">
        <title>Genome assembly of Pseudopithomyces chartarum.</title>
        <authorList>
            <person name="Jauregui R."/>
            <person name="Singh J."/>
            <person name="Voisey C."/>
        </authorList>
    </citation>
    <scope>NUCLEOTIDE SEQUENCE [LARGE SCALE GENOMIC DNA]</scope>
    <source>
        <strain evidence="1 2">AGR01</strain>
    </source>
</reference>
<comment type="caution">
    <text evidence="1">The sequence shown here is derived from an EMBL/GenBank/DDBJ whole genome shotgun (WGS) entry which is preliminary data.</text>
</comment>
<protein>
    <submittedName>
        <fullName evidence="1">Uncharacterized protein</fullName>
    </submittedName>
</protein>
<evidence type="ECO:0000313" key="1">
    <source>
        <dbReference type="EMBL" id="KAK3215472.1"/>
    </source>
</evidence>
<keyword evidence="2" id="KW-1185">Reference proteome</keyword>
<organism evidence="1 2">
    <name type="scientific">Pseudopithomyces chartarum</name>
    <dbReference type="NCBI Taxonomy" id="1892770"/>
    <lineage>
        <taxon>Eukaryota</taxon>
        <taxon>Fungi</taxon>
        <taxon>Dikarya</taxon>
        <taxon>Ascomycota</taxon>
        <taxon>Pezizomycotina</taxon>
        <taxon>Dothideomycetes</taxon>
        <taxon>Pleosporomycetidae</taxon>
        <taxon>Pleosporales</taxon>
        <taxon>Massarineae</taxon>
        <taxon>Didymosphaeriaceae</taxon>
        <taxon>Pseudopithomyces</taxon>
    </lineage>
</organism>
<dbReference type="AlphaFoldDB" id="A0AAN6M5T5"/>